<evidence type="ECO:0000259" key="1">
    <source>
        <dbReference type="Pfam" id="PF00134"/>
    </source>
</evidence>
<dbReference type="AlphaFoldDB" id="A0A8H7RFJ7"/>
<dbReference type="CDD" id="cd20534">
    <property type="entry name" value="CYCLIN_CCNM_CCNQ_rpt1"/>
    <property type="match status" value="1"/>
</dbReference>
<dbReference type="InterPro" id="IPR048055">
    <property type="entry name" value="Cyclin-Q_first_cyclin_box"/>
</dbReference>
<dbReference type="Pfam" id="PF00134">
    <property type="entry name" value="Cyclin_N"/>
    <property type="match status" value="1"/>
</dbReference>
<comment type="caution">
    <text evidence="2">The sequence shown here is derived from an EMBL/GenBank/DDBJ whole genome shotgun (WGS) entry which is preliminary data.</text>
</comment>
<dbReference type="InterPro" id="IPR036915">
    <property type="entry name" value="Cyclin-like_sf"/>
</dbReference>
<protein>
    <recommendedName>
        <fullName evidence="1">Cyclin N-terminal domain-containing protein</fullName>
    </recommendedName>
</protein>
<gene>
    <name evidence="2" type="ORF">INT47_007810</name>
</gene>
<sequence length="288" mass="33023">NMSSNSSQEVPLIPNMSAIQFLRQTSSMLDLPIRTTATAVVYFHRFNVFMSNQEKNIHVDGSINAQDALYTNEELLTTTCLQLACKATEVPRKVRDLVNVGYRYYHPNSTTLNVNESYFRMRSSLVTSELLLVRALGFDLEIELPFAYCLNVLRGLGSVRYFITDEARKQSKRHHHHPAQKEIWKRMEHDMDPEMSTIARLAWMYVWDSLCSPKIALTHSIPGIGLGCLYLALRTSNVEMSMSMNEYVDLWGASENISVQAVRNVITDLLEFYDHFPVSHFDTNETVQ</sequence>
<dbReference type="GO" id="GO:0006357">
    <property type="term" value="P:regulation of transcription by RNA polymerase II"/>
    <property type="evidence" value="ECO:0007669"/>
    <property type="project" value="InterPro"/>
</dbReference>
<dbReference type="CDD" id="cd20546">
    <property type="entry name" value="CYCLIN_SpCG1C_ScCTK2-like_rpt2"/>
    <property type="match status" value="1"/>
</dbReference>
<dbReference type="Gene3D" id="1.10.472.10">
    <property type="entry name" value="Cyclin-like"/>
    <property type="match status" value="2"/>
</dbReference>
<dbReference type="GO" id="GO:0016538">
    <property type="term" value="F:cyclin-dependent protein serine/threonine kinase regulator activity"/>
    <property type="evidence" value="ECO:0007669"/>
    <property type="project" value="InterPro"/>
</dbReference>
<dbReference type="EMBL" id="JAEPRD010000018">
    <property type="protein sequence ID" value="KAG2208711.1"/>
    <property type="molecule type" value="Genomic_DNA"/>
</dbReference>
<dbReference type="OrthoDB" id="25002at2759"/>
<dbReference type="PANTHER" id="PTHR10026">
    <property type="entry name" value="CYCLIN"/>
    <property type="match status" value="1"/>
</dbReference>
<feature type="non-terminal residue" evidence="2">
    <location>
        <position position="1"/>
    </location>
</feature>
<feature type="domain" description="Cyclin N-terminal" evidence="1">
    <location>
        <begin position="18"/>
        <end position="140"/>
    </location>
</feature>
<dbReference type="InterPro" id="IPR006671">
    <property type="entry name" value="Cyclin_N"/>
</dbReference>
<reference evidence="2" key="1">
    <citation type="submission" date="2020-12" db="EMBL/GenBank/DDBJ databases">
        <title>Metabolic potential, ecology and presence of endohyphal bacteria is reflected in genomic diversity of Mucoromycotina.</title>
        <authorList>
            <person name="Muszewska A."/>
            <person name="Okrasinska A."/>
            <person name="Steczkiewicz K."/>
            <person name="Drgas O."/>
            <person name="Orlowska M."/>
            <person name="Perlinska-Lenart U."/>
            <person name="Aleksandrzak-Piekarczyk T."/>
            <person name="Szatraj K."/>
            <person name="Zielenkiewicz U."/>
            <person name="Pilsyk S."/>
            <person name="Malc E."/>
            <person name="Mieczkowski P."/>
            <person name="Kruszewska J.S."/>
            <person name="Biernat P."/>
            <person name="Pawlowska J."/>
        </authorList>
    </citation>
    <scope>NUCLEOTIDE SEQUENCE</scope>
    <source>
        <strain evidence="2">WA0000017839</strain>
    </source>
</reference>
<evidence type="ECO:0000313" key="3">
    <source>
        <dbReference type="Proteomes" id="UP000603453"/>
    </source>
</evidence>
<dbReference type="InterPro" id="IPR043198">
    <property type="entry name" value="Cyclin/Ssn8"/>
</dbReference>
<dbReference type="SUPFAM" id="SSF47954">
    <property type="entry name" value="Cyclin-like"/>
    <property type="match status" value="2"/>
</dbReference>
<accession>A0A8H7RFJ7</accession>
<evidence type="ECO:0000313" key="2">
    <source>
        <dbReference type="EMBL" id="KAG2208711.1"/>
    </source>
</evidence>
<name>A0A8H7RFJ7_9FUNG</name>
<keyword evidence="3" id="KW-1185">Reference proteome</keyword>
<organism evidence="2 3">
    <name type="scientific">Mucor saturninus</name>
    <dbReference type="NCBI Taxonomy" id="64648"/>
    <lineage>
        <taxon>Eukaryota</taxon>
        <taxon>Fungi</taxon>
        <taxon>Fungi incertae sedis</taxon>
        <taxon>Mucoromycota</taxon>
        <taxon>Mucoromycotina</taxon>
        <taxon>Mucoromycetes</taxon>
        <taxon>Mucorales</taxon>
        <taxon>Mucorineae</taxon>
        <taxon>Mucoraceae</taxon>
        <taxon>Mucor</taxon>
    </lineage>
</organism>
<proteinExistence type="predicted"/>
<dbReference type="Proteomes" id="UP000603453">
    <property type="component" value="Unassembled WGS sequence"/>
</dbReference>